<dbReference type="Gene3D" id="3.40.50.1820">
    <property type="entry name" value="alpha/beta hydrolase"/>
    <property type="match status" value="1"/>
</dbReference>
<dbReference type="InterPro" id="IPR029058">
    <property type="entry name" value="AB_hydrolase_fold"/>
</dbReference>
<reference evidence="1 2" key="1">
    <citation type="journal article" date="2004" name="Int. J. Syst. Evol. Microbiol.">
        <title>Kaistella koreensis gen. nov., sp. nov., a novel member of the Chryseobacterium-Bergeyella-Riemerella branch.</title>
        <authorList>
            <person name="Kim M.K."/>
            <person name="Im W.T."/>
            <person name="Shin Y.K."/>
            <person name="Lim J.H."/>
            <person name="Kim S.H."/>
            <person name="Lee B.C."/>
            <person name="Park M.Y."/>
            <person name="Lee K.Y."/>
            <person name="Lee S.T."/>
        </authorList>
    </citation>
    <scope>NUCLEOTIDE SEQUENCE [LARGE SCALE GENOMIC DNA]</scope>
    <source>
        <strain evidence="1 2">CCUG 49689</strain>
    </source>
</reference>
<evidence type="ECO:0000313" key="1">
    <source>
        <dbReference type="EMBL" id="KMQ71849.1"/>
    </source>
</evidence>
<dbReference type="PATRIC" id="fig|1304281.5.peg.1354"/>
<protein>
    <recommendedName>
        <fullName evidence="3">Alpha/beta hydrolase</fullName>
    </recommendedName>
</protein>
<name>A0A0J7J1B3_9FLAO</name>
<organism evidence="1 2">
    <name type="scientific">Chryseobacterium koreense CCUG 49689</name>
    <dbReference type="NCBI Taxonomy" id="1304281"/>
    <lineage>
        <taxon>Bacteria</taxon>
        <taxon>Pseudomonadati</taxon>
        <taxon>Bacteroidota</taxon>
        <taxon>Flavobacteriia</taxon>
        <taxon>Flavobacteriales</taxon>
        <taxon>Weeksellaceae</taxon>
        <taxon>Chryseobacterium group</taxon>
        <taxon>Chryseobacterium</taxon>
    </lineage>
</organism>
<dbReference type="EMBL" id="LFNG01000006">
    <property type="protein sequence ID" value="KMQ71849.1"/>
    <property type="molecule type" value="Genomic_DNA"/>
</dbReference>
<proteinExistence type="predicted"/>
<dbReference type="Proteomes" id="UP000035900">
    <property type="component" value="Unassembled WGS sequence"/>
</dbReference>
<dbReference type="AlphaFoldDB" id="A0A0J7J1B3"/>
<evidence type="ECO:0000313" key="2">
    <source>
        <dbReference type="Proteomes" id="UP000035900"/>
    </source>
</evidence>
<dbReference type="SUPFAM" id="SSF53474">
    <property type="entry name" value="alpha/beta-Hydrolases"/>
    <property type="match status" value="1"/>
</dbReference>
<gene>
    <name evidence="1" type="ORF">ACM44_06315</name>
</gene>
<dbReference type="STRING" id="1304281.ACM44_06315"/>
<sequence>MSAYGETVAGGKYLKVRNSNKVVVFFIGGAADKTSYGIIFGPDQNILPAKKNLENKILNRVDYNSYYLGFEEVYDVPSQTNRVEENVLQNLDKNSSIYIVGHSLGGWNGAHLSQILSDKGYNVEMLITLDPVGEGLLVYVGSSIYKNKPHPKSKFWINILADPSTPDGTDDVAEFGVRWKVSSGPNINVKMDINHWNARKMFETIIKDKKSCLNYLYDNIKLKI</sequence>
<comment type="caution">
    <text evidence="1">The sequence shown here is derived from an EMBL/GenBank/DDBJ whole genome shotgun (WGS) entry which is preliminary data.</text>
</comment>
<evidence type="ECO:0008006" key="3">
    <source>
        <dbReference type="Google" id="ProtNLM"/>
    </source>
</evidence>
<accession>A0A0J7J1B3</accession>
<keyword evidence="2" id="KW-1185">Reference proteome</keyword>